<dbReference type="InterPro" id="IPR050298">
    <property type="entry name" value="Gram-neg_bact_OMP"/>
</dbReference>
<evidence type="ECO:0000256" key="9">
    <source>
        <dbReference type="ARBA" id="ARBA00023136"/>
    </source>
</evidence>
<evidence type="ECO:0000256" key="6">
    <source>
        <dbReference type="ARBA" id="ARBA00022729"/>
    </source>
</evidence>
<evidence type="ECO:0000256" key="2">
    <source>
        <dbReference type="ARBA" id="ARBA00011233"/>
    </source>
</evidence>
<dbReference type="SUPFAM" id="SSF56935">
    <property type="entry name" value="Porins"/>
    <property type="match status" value="1"/>
</dbReference>
<evidence type="ECO:0000256" key="10">
    <source>
        <dbReference type="ARBA" id="ARBA00023237"/>
    </source>
</evidence>
<keyword evidence="6 11" id="KW-0732">Signal</keyword>
<keyword evidence="3" id="KW-0813">Transport</keyword>
<keyword evidence="7" id="KW-0406">Ion transport</keyword>
<dbReference type="PRINTS" id="PR00182">
    <property type="entry name" value="ECOLNEIPORIN"/>
</dbReference>
<dbReference type="InterPro" id="IPR001702">
    <property type="entry name" value="Porin_Gram-ve"/>
</dbReference>
<comment type="subcellular location">
    <subcellularLocation>
        <location evidence="1">Cell outer membrane</location>
        <topology evidence="1">Multi-pass membrane protein</topology>
    </subcellularLocation>
</comment>
<evidence type="ECO:0000313" key="13">
    <source>
        <dbReference type="EMBL" id="AIO32441.1"/>
    </source>
</evidence>
<dbReference type="InterPro" id="IPR002299">
    <property type="entry name" value="Porin_Neis"/>
</dbReference>
<keyword evidence="9" id="KW-0472">Membrane</keyword>
<dbReference type="PANTHER" id="PTHR34501:SF9">
    <property type="entry name" value="MAJOR OUTER MEMBRANE PROTEIN P.IA"/>
    <property type="match status" value="1"/>
</dbReference>
<dbReference type="InterPro" id="IPR023614">
    <property type="entry name" value="Porin_dom_sf"/>
</dbReference>
<keyword evidence="4" id="KW-1134">Transmembrane beta strand</keyword>
<dbReference type="PANTHER" id="PTHR34501">
    <property type="entry name" value="PROTEIN YDDL-RELATED"/>
    <property type="match status" value="1"/>
</dbReference>
<evidence type="ECO:0000256" key="3">
    <source>
        <dbReference type="ARBA" id="ARBA00022448"/>
    </source>
</evidence>
<evidence type="ECO:0000256" key="1">
    <source>
        <dbReference type="ARBA" id="ARBA00004571"/>
    </source>
</evidence>
<gene>
    <name evidence="13" type="ORF">DM39_1229</name>
</gene>
<protein>
    <submittedName>
        <fullName evidence="13">Gram-negative porin family protein</fullName>
    </submittedName>
</protein>
<dbReference type="Gene3D" id="2.40.160.10">
    <property type="entry name" value="Porin"/>
    <property type="match status" value="1"/>
</dbReference>
<organism evidence="13 14">
    <name type="scientific">Burkholderia cenocepacia</name>
    <dbReference type="NCBI Taxonomy" id="95486"/>
    <lineage>
        <taxon>Bacteria</taxon>
        <taxon>Pseudomonadati</taxon>
        <taxon>Pseudomonadota</taxon>
        <taxon>Betaproteobacteria</taxon>
        <taxon>Burkholderiales</taxon>
        <taxon>Burkholderiaceae</taxon>
        <taxon>Burkholderia</taxon>
        <taxon>Burkholderia cepacia complex</taxon>
    </lineage>
</organism>
<keyword evidence="14" id="KW-1185">Reference proteome</keyword>
<dbReference type="InterPro" id="IPR033900">
    <property type="entry name" value="Gram_neg_porin_domain"/>
</dbReference>
<reference evidence="13 14" key="1">
    <citation type="submission" date="2014-05" db="EMBL/GenBank/DDBJ databases">
        <authorList>
            <person name="Bishop-Lilly K.A."/>
            <person name="Broomall S.M."/>
            <person name="Chain P.S."/>
            <person name="Chertkov O."/>
            <person name="Coyne S.R."/>
            <person name="Daligault H.E."/>
            <person name="Davenport K.W."/>
            <person name="Erkkila T."/>
            <person name="Frey K.G."/>
            <person name="Gibbons H.S."/>
            <person name="Gu W."/>
            <person name="Jaissle J."/>
            <person name="Johnson S.L."/>
            <person name="Koroleva G.I."/>
            <person name="Ladner J.T."/>
            <person name="Lo C.-C."/>
            <person name="Minogue T.D."/>
            <person name="Munk C."/>
            <person name="Palacios G.F."/>
            <person name="Redden C.L."/>
            <person name="Rosenzweig C.N."/>
            <person name="Scholz M.B."/>
            <person name="Teshima H."/>
            <person name="Xu Y."/>
        </authorList>
    </citation>
    <scope>NUCLEOTIDE SEQUENCE [LARGE SCALE GENOMIC DNA]</scope>
    <source>
        <strain evidence="13 14">DDS 22E-1</strain>
    </source>
</reference>
<dbReference type="KEGG" id="bcen:DM39_1229"/>
<dbReference type="GO" id="GO:0015288">
    <property type="term" value="F:porin activity"/>
    <property type="evidence" value="ECO:0007669"/>
    <property type="project" value="UniProtKB-KW"/>
</dbReference>
<keyword evidence="10" id="KW-0998">Cell outer membrane</keyword>
<evidence type="ECO:0000256" key="4">
    <source>
        <dbReference type="ARBA" id="ARBA00022452"/>
    </source>
</evidence>
<dbReference type="PRINTS" id="PR00184">
    <property type="entry name" value="NEISSPPORIN"/>
</dbReference>
<dbReference type="CDD" id="cd00342">
    <property type="entry name" value="gram_neg_porins"/>
    <property type="match status" value="1"/>
</dbReference>
<evidence type="ECO:0000256" key="11">
    <source>
        <dbReference type="SAM" id="SignalP"/>
    </source>
</evidence>
<dbReference type="GO" id="GO:0009279">
    <property type="term" value="C:cell outer membrane"/>
    <property type="evidence" value="ECO:0007669"/>
    <property type="project" value="UniProtKB-SubCell"/>
</dbReference>
<evidence type="ECO:0000259" key="12">
    <source>
        <dbReference type="Pfam" id="PF13609"/>
    </source>
</evidence>
<accession>A0AAN0RRK7</accession>
<evidence type="ECO:0000256" key="8">
    <source>
        <dbReference type="ARBA" id="ARBA00023114"/>
    </source>
</evidence>
<dbReference type="Proteomes" id="UP000029413">
    <property type="component" value="Chromosome 1"/>
</dbReference>
<dbReference type="GO" id="GO:0034220">
    <property type="term" value="P:monoatomic ion transmembrane transport"/>
    <property type="evidence" value="ECO:0007669"/>
    <property type="project" value="InterPro"/>
</dbReference>
<sequence length="396" mass="41769">MKKTYVGAALAMFTVAAHAQSSVMIYGILDQAMTYTNNTGTTNANGTVTPAGSKFAMDSLSGTAGSRWGIRGDEDLGGGLHTIFTLESGINIPTGGFGQGGLMWGRQIFVGLRSAQYGQVTLGRQYDSVYNFTMALDAGTLNSNGASMHAGDLDNAAINLRENNSIRYLSPNIKGLTFGGGLALGGVAGDVTNGLQYNFGAQYDTGVGLKVGAAYEFFKNPTGTTSGTGWFTSNGSGTLLSHQLDAGYVSARSYQIAMVAAQYTKGAWTFAGSWSNAEFGNMTSFNGAAVRFNTFDLGAQYMWTPMFSTSIGWNYQTSAGVTRPDGTKVGNQHSNQFYGLAWYSLSKRTALYAAVGYQDARGVNSQGGRAVADIDNIVDSATGKQVVARIGLRQSF</sequence>
<dbReference type="Pfam" id="PF13609">
    <property type="entry name" value="Porin_4"/>
    <property type="match status" value="1"/>
</dbReference>
<dbReference type="AlphaFoldDB" id="A0AAN0RRK7"/>
<proteinExistence type="predicted"/>
<evidence type="ECO:0000256" key="5">
    <source>
        <dbReference type="ARBA" id="ARBA00022692"/>
    </source>
</evidence>
<feature type="chain" id="PRO_5043017878" evidence="11">
    <location>
        <begin position="20"/>
        <end position="396"/>
    </location>
</feature>
<evidence type="ECO:0000256" key="7">
    <source>
        <dbReference type="ARBA" id="ARBA00023065"/>
    </source>
</evidence>
<evidence type="ECO:0000313" key="14">
    <source>
        <dbReference type="Proteomes" id="UP000029413"/>
    </source>
</evidence>
<dbReference type="GO" id="GO:0046930">
    <property type="term" value="C:pore complex"/>
    <property type="evidence" value="ECO:0007669"/>
    <property type="project" value="UniProtKB-KW"/>
</dbReference>
<dbReference type="EMBL" id="CP007783">
    <property type="protein sequence ID" value="AIO32441.1"/>
    <property type="molecule type" value="Genomic_DNA"/>
</dbReference>
<keyword evidence="5" id="KW-0812">Transmembrane</keyword>
<feature type="domain" description="Porin" evidence="12">
    <location>
        <begin position="8"/>
        <end position="361"/>
    </location>
</feature>
<comment type="subunit">
    <text evidence="2">Homotrimer.</text>
</comment>
<name>A0AAN0RRK7_9BURK</name>
<feature type="signal peptide" evidence="11">
    <location>
        <begin position="1"/>
        <end position="19"/>
    </location>
</feature>
<keyword evidence="8" id="KW-0626">Porin</keyword>